<gene>
    <name evidence="2" type="ORF">E2C01_089068</name>
</gene>
<reference evidence="2 3" key="1">
    <citation type="submission" date="2019-05" db="EMBL/GenBank/DDBJ databases">
        <title>Another draft genome of Portunus trituberculatus and its Hox gene families provides insights of decapod evolution.</title>
        <authorList>
            <person name="Jeong J.-H."/>
            <person name="Song I."/>
            <person name="Kim S."/>
            <person name="Choi T."/>
            <person name="Kim D."/>
            <person name="Ryu S."/>
            <person name="Kim W."/>
        </authorList>
    </citation>
    <scope>NUCLEOTIDE SEQUENCE [LARGE SCALE GENOMIC DNA]</scope>
    <source>
        <tissue evidence="2">Muscle</tissue>
    </source>
</reference>
<sequence length="102" mass="11460">MTNSSISSFPTRLFGDIVTRCLEARDNAPLHGELQHIKASEHHHYYPLPPAQPKRYRLPPHPTHPSTERVYKGALATPTPAADPHTAQHRKLKPSALCTRLK</sequence>
<evidence type="ECO:0000256" key="1">
    <source>
        <dbReference type="SAM" id="MobiDB-lite"/>
    </source>
</evidence>
<feature type="compositionally biased region" description="Low complexity" evidence="1">
    <location>
        <begin position="74"/>
        <end position="85"/>
    </location>
</feature>
<keyword evidence="3" id="KW-1185">Reference proteome</keyword>
<dbReference type="Proteomes" id="UP000324222">
    <property type="component" value="Unassembled WGS sequence"/>
</dbReference>
<accession>A0A5B7JAZ8</accession>
<feature type="region of interest" description="Disordered" evidence="1">
    <location>
        <begin position="41"/>
        <end position="102"/>
    </location>
</feature>
<proteinExistence type="predicted"/>
<protein>
    <submittedName>
        <fullName evidence="2">Uncharacterized protein</fullName>
    </submittedName>
</protein>
<name>A0A5B7JAZ8_PORTR</name>
<dbReference type="AlphaFoldDB" id="A0A5B7JAZ8"/>
<dbReference type="EMBL" id="VSRR010096591">
    <property type="protein sequence ID" value="MPC93920.1"/>
    <property type="molecule type" value="Genomic_DNA"/>
</dbReference>
<organism evidence="2 3">
    <name type="scientific">Portunus trituberculatus</name>
    <name type="common">Swimming crab</name>
    <name type="synonym">Neptunus trituberculatus</name>
    <dbReference type="NCBI Taxonomy" id="210409"/>
    <lineage>
        <taxon>Eukaryota</taxon>
        <taxon>Metazoa</taxon>
        <taxon>Ecdysozoa</taxon>
        <taxon>Arthropoda</taxon>
        <taxon>Crustacea</taxon>
        <taxon>Multicrustacea</taxon>
        <taxon>Malacostraca</taxon>
        <taxon>Eumalacostraca</taxon>
        <taxon>Eucarida</taxon>
        <taxon>Decapoda</taxon>
        <taxon>Pleocyemata</taxon>
        <taxon>Brachyura</taxon>
        <taxon>Eubrachyura</taxon>
        <taxon>Portunoidea</taxon>
        <taxon>Portunidae</taxon>
        <taxon>Portuninae</taxon>
        <taxon>Portunus</taxon>
    </lineage>
</organism>
<evidence type="ECO:0000313" key="2">
    <source>
        <dbReference type="EMBL" id="MPC93920.1"/>
    </source>
</evidence>
<comment type="caution">
    <text evidence="2">The sequence shown here is derived from an EMBL/GenBank/DDBJ whole genome shotgun (WGS) entry which is preliminary data.</text>
</comment>
<evidence type="ECO:0000313" key="3">
    <source>
        <dbReference type="Proteomes" id="UP000324222"/>
    </source>
</evidence>